<name>A0A934K1E6_9BACT</name>
<proteinExistence type="predicted"/>
<evidence type="ECO:0000313" key="3">
    <source>
        <dbReference type="Proteomes" id="UP000606991"/>
    </source>
</evidence>
<dbReference type="AlphaFoldDB" id="A0A934K1E6"/>
<evidence type="ECO:0000256" key="1">
    <source>
        <dbReference type="SAM" id="MobiDB-lite"/>
    </source>
</evidence>
<dbReference type="EMBL" id="JAEKNS010000038">
    <property type="protein sequence ID" value="MBJ7593843.1"/>
    <property type="molecule type" value="Genomic_DNA"/>
</dbReference>
<protein>
    <submittedName>
        <fullName evidence="2">Uncharacterized protein</fullName>
    </submittedName>
</protein>
<organism evidence="2 3">
    <name type="scientific">Candidatus Aeolococcus gillhamiae</name>
    <dbReference type="NCBI Taxonomy" id="3127015"/>
    <lineage>
        <taxon>Bacteria</taxon>
        <taxon>Bacillati</taxon>
        <taxon>Candidatus Dormiibacterota</taxon>
        <taxon>Candidatus Dormibacteria</taxon>
        <taxon>Candidatus Aeolococcales</taxon>
        <taxon>Candidatus Aeolococcaceae</taxon>
        <taxon>Candidatus Aeolococcus</taxon>
    </lineage>
</organism>
<sequence length="111" mass="11797">MTAASTSGVNDAKVRRTITKGRQGHADQSITAEALRPPHQASMASALLKRGGTAQYQYATDPGVVIGNRAHQLDMRRQFQRRLIENAALAHSELCGGAEIINAGGTVLSTE</sequence>
<feature type="region of interest" description="Disordered" evidence="1">
    <location>
        <begin position="1"/>
        <end position="31"/>
    </location>
</feature>
<evidence type="ECO:0000313" key="2">
    <source>
        <dbReference type="EMBL" id="MBJ7593843.1"/>
    </source>
</evidence>
<comment type="caution">
    <text evidence="2">The sequence shown here is derived from an EMBL/GenBank/DDBJ whole genome shotgun (WGS) entry which is preliminary data.</text>
</comment>
<dbReference type="Proteomes" id="UP000606991">
    <property type="component" value="Unassembled WGS sequence"/>
</dbReference>
<reference evidence="2 3" key="1">
    <citation type="submission" date="2020-10" db="EMBL/GenBank/DDBJ databases">
        <title>Ca. Dormibacterota MAGs.</title>
        <authorList>
            <person name="Montgomery K."/>
        </authorList>
    </citation>
    <scope>NUCLEOTIDE SEQUENCE [LARGE SCALE GENOMIC DNA]</scope>
    <source>
        <strain evidence="2">SC8812_S17_18</strain>
    </source>
</reference>
<accession>A0A934K1E6</accession>
<dbReference type="RefSeq" id="WP_337309515.1">
    <property type="nucleotide sequence ID" value="NZ_JAEKNS010000038.1"/>
</dbReference>
<gene>
    <name evidence="2" type="ORF">JF886_03110</name>
</gene>